<comment type="caution">
    <text evidence="10">The sequence shown here is derived from an EMBL/GenBank/DDBJ whole genome shotgun (WGS) entry which is preliminary data.</text>
</comment>
<dbReference type="Proteomes" id="UP001231189">
    <property type="component" value="Unassembled WGS sequence"/>
</dbReference>
<evidence type="ECO:0000256" key="6">
    <source>
        <dbReference type="ARBA" id="ARBA00024209"/>
    </source>
</evidence>
<feature type="region of interest" description="Disordered" evidence="8">
    <location>
        <begin position="232"/>
        <end position="268"/>
    </location>
</feature>
<keyword evidence="5" id="KW-0862">Zinc</keyword>
<dbReference type="PROSITE" id="PS50089">
    <property type="entry name" value="ZF_RING_2"/>
    <property type="match status" value="1"/>
</dbReference>
<evidence type="ECO:0000313" key="10">
    <source>
        <dbReference type="EMBL" id="KAK1611975.1"/>
    </source>
</evidence>
<dbReference type="Pfam" id="PF13639">
    <property type="entry name" value="zf-RING_2"/>
    <property type="match status" value="1"/>
</dbReference>
<dbReference type="PANTHER" id="PTHR14155">
    <property type="entry name" value="RING FINGER DOMAIN-CONTAINING"/>
    <property type="match status" value="1"/>
</dbReference>
<dbReference type="GO" id="GO:0061630">
    <property type="term" value="F:ubiquitin protein ligase activity"/>
    <property type="evidence" value="ECO:0007669"/>
    <property type="project" value="UniProtKB-EC"/>
</dbReference>
<evidence type="ECO:0000256" key="2">
    <source>
        <dbReference type="ARBA" id="ARBA00012483"/>
    </source>
</evidence>
<name>A0AAD8VP71_LOLMU</name>
<dbReference type="CDD" id="cd16448">
    <property type="entry name" value="RING-H2"/>
    <property type="match status" value="1"/>
</dbReference>
<dbReference type="PANTHER" id="PTHR14155:SF627">
    <property type="entry name" value="OS06G0192800 PROTEIN"/>
    <property type="match status" value="1"/>
</dbReference>
<evidence type="ECO:0000256" key="5">
    <source>
        <dbReference type="ARBA" id="ARBA00022833"/>
    </source>
</evidence>
<dbReference type="EC" id="2.3.2.27" evidence="2"/>
<dbReference type="Gene3D" id="3.30.40.10">
    <property type="entry name" value="Zinc/RING finger domain, C3HC4 (zinc finger)"/>
    <property type="match status" value="1"/>
</dbReference>
<gene>
    <name evidence="10" type="ORF">QYE76_035648</name>
</gene>
<evidence type="ECO:0000256" key="7">
    <source>
        <dbReference type="PROSITE-ProRule" id="PRU00175"/>
    </source>
</evidence>
<sequence length="512" mass="57077">MAMDQQRFIDVKSGQSWSSDSVLKDGQRVCLTSVSLVNPASAAGQGVVVACVKSNALNLPIGHLSASSAAWELLPELVLDGEFFLYVNQLEDRDSAAVDVRFDFYVLPPPVPETLDQQLSRRPWSVDLAIGLTHRAFMKGRDRVCLTRVSLVDPGSAARQGVVGACVHTVTLDRALAQLSAERPSVDLRPGMVLEKEVYFYLVRLGCLPAAGEVVVRFEGYVLPMCLPETTEEELEDDTVEEVEEDYEYEEPVGSESEYDSDGSEEENAGSMAGIMRMAAVESQEEGQDKQILVLYRYTRFWTAWDGALEARGRTKERQLRFIVTHTGDMARSLPWAGASLAYLVYPGSHLRKELQKLWSSLIAELSIPPRATRIEMFVDVGILRQEDCTSDSMQRMCATLEGTVAHSLPEWHIGMELRLPEPVRCDHDEDEAANDDTDGDERPAKRRRVVAGEEDCPVCLQLLEGDDLAAWPGCGKPHVFHGRCLELVLRESDMCPICRRLLYIQPEPIDE</sequence>
<evidence type="ECO:0000256" key="8">
    <source>
        <dbReference type="SAM" id="MobiDB-lite"/>
    </source>
</evidence>
<feature type="domain" description="RING-type" evidence="9">
    <location>
        <begin position="457"/>
        <end position="500"/>
    </location>
</feature>
<keyword evidence="11" id="KW-1185">Reference proteome</keyword>
<dbReference type="InterPro" id="IPR053238">
    <property type="entry name" value="RING-H2_zinc_finger"/>
</dbReference>
<keyword evidence="4 7" id="KW-0863">Zinc-finger</keyword>
<evidence type="ECO:0000256" key="4">
    <source>
        <dbReference type="ARBA" id="ARBA00022771"/>
    </source>
</evidence>
<evidence type="ECO:0000259" key="9">
    <source>
        <dbReference type="PROSITE" id="PS50089"/>
    </source>
</evidence>
<dbReference type="InterPro" id="IPR001841">
    <property type="entry name" value="Znf_RING"/>
</dbReference>
<proteinExistence type="inferred from homology"/>
<organism evidence="10 11">
    <name type="scientific">Lolium multiflorum</name>
    <name type="common">Italian ryegrass</name>
    <name type="synonym">Lolium perenne subsp. multiflorum</name>
    <dbReference type="NCBI Taxonomy" id="4521"/>
    <lineage>
        <taxon>Eukaryota</taxon>
        <taxon>Viridiplantae</taxon>
        <taxon>Streptophyta</taxon>
        <taxon>Embryophyta</taxon>
        <taxon>Tracheophyta</taxon>
        <taxon>Spermatophyta</taxon>
        <taxon>Magnoliopsida</taxon>
        <taxon>Liliopsida</taxon>
        <taxon>Poales</taxon>
        <taxon>Poaceae</taxon>
        <taxon>BOP clade</taxon>
        <taxon>Pooideae</taxon>
        <taxon>Poodae</taxon>
        <taxon>Poeae</taxon>
        <taxon>Poeae Chloroplast Group 2 (Poeae type)</taxon>
        <taxon>Loliodinae</taxon>
        <taxon>Loliinae</taxon>
        <taxon>Lolium</taxon>
    </lineage>
</organism>
<keyword evidence="3" id="KW-0479">Metal-binding</keyword>
<dbReference type="AlphaFoldDB" id="A0AAD8VP71"/>
<evidence type="ECO:0000256" key="3">
    <source>
        <dbReference type="ARBA" id="ARBA00022723"/>
    </source>
</evidence>
<dbReference type="SUPFAM" id="SSF57850">
    <property type="entry name" value="RING/U-box"/>
    <property type="match status" value="1"/>
</dbReference>
<dbReference type="EMBL" id="JAUUTY010000007">
    <property type="protein sequence ID" value="KAK1611975.1"/>
    <property type="molecule type" value="Genomic_DNA"/>
</dbReference>
<reference evidence="10" key="1">
    <citation type="submission" date="2023-07" db="EMBL/GenBank/DDBJ databases">
        <title>A chromosome-level genome assembly of Lolium multiflorum.</title>
        <authorList>
            <person name="Chen Y."/>
            <person name="Copetti D."/>
            <person name="Kolliker R."/>
            <person name="Studer B."/>
        </authorList>
    </citation>
    <scope>NUCLEOTIDE SEQUENCE</scope>
    <source>
        <strain evidence="10">02402/16</strain>
        <tissue evidence="10">Leaf</tissue>
    </source>
</reference>
<comment type="catalytic activity">
    <reaction evidence="1">
        <text>S-ubiquitinyl-[E2 ubiquitin-conjugating enzyme]-L-cysteine + [acceptor protein]-L-lysine = [E2 ubiquitin-conjugating enzyme]-L-cysteine + N(6)-ubiquitinyl-[acceptor protein]-L-lysine.</text>
        <dbReference type="EC" id="2.3.2.27"/>
    </reaction>
</comment>
<comment type="similarity">
    <text evidence="6">Belongs to the RING-type zinc finger family. ATL subfamily.</text>
</comment>
<protein>
    <recommendedName>
        <fullName evidence="2">RING-type E3 ubiquitin transferase</fullName>
        <ecNumber evidence="2">2.3.2.27</ecNumber>
    </recommendedName>
</protein>
<dbReference type="InterPro" id="IPR013083">
    <property type="entry name" value="Znf_RING/FYVE/PHD"/>
</dbReference>
<dbReference type="GO" id="GO:0008270">
    <property type="term" value="F:zinc ion binding"/>
    <property type="evidence" value="ECO:0007669"/>
    <property type="project" value="UniProtKB-KW"/>
</dbReference>
<accession>A0AAD8VP71</accession>
<evidence type="ECO:0000313" key="11">
    <source>
        <dbReference type="Proteomes" id="UP001231189"/>
    </source>
</evidence>
<evidence type="ECO:0000256" key="1">
    <source>
        <dbReference type="ARBA" id="ARBA00000900"/>
    </source>
</evidence>